<keyword evidence="1 2" id="KW-0694">RNA-binding</keyword>
<evidence type="ECO:0000313" key="4">
    <source>
        <dbReference type="EMBL" id="HIV99301.1"/>
    </source>
</evidence>
<dbReference type="InterPro" id="IPR051925">
    <property type="entry name" value="RNA-binding_domain"/>
</dbReference>
<dbReference type="Gene3D" id="3.30.110.60">
    <property type="entry name" value="YhbY-like"/>
    <property type="match status" value="1"/>
</dbReference>
<accession>A0A9D1TNS7</accession>
<name>A0A9D1TNS7_9SPIO</name>
<dbReference type="SMART" id="SM01103">
    <property type="entry name" value="CRS1_YhbY"/>
    <property type="match status" value="1"/>
</dbReference>
<dbReference type="Proteomes" id="UP000823936">
    <property type="component" value="Unassembled WGS sequence"/>
</dbReference>
<dbReference type="PANTHER" id="PTHR40065">
    <property type="entry name" value="RNA-BINDING PROTEIN YHBY"/>
    <property type="match status" value="1"/>
</dbReference>
<dbReference type="EMBL" id="DXHU01000023">
    <property type="protein sequence ID" value="HIV99301.1"/>
    <property type="molecule type" value="Genomic_DNA"/>
</dbReference>
<evidence type="ECO:0000313" key="5">
    <source>
        <dbReference type="Proteomes" id="UP000823936"/>
    </source>
</evidence>
<reference evidence="4" key="2">
    <citation type="submission" date="2021-04" db="EMBL/GenBank/DDBJ databases">
        <authorList>
            <person name="Gilroy R."/>
        </authorList>
    </citation>
    <scope>NUCLEOTIDE SEQUENCE</scope>
    <source>
        <strain evidence="4">Gambia11-129</strain>
    </source>
</reference>
<evidence type="ECO:0000256" key="2">
    <source>
        <dbReference type="PROSITE-ProRule" id="PRU00626"/>
    </source>
</evidence>
<dbReference type="InterPro" id="IPR035920">
    <property type="entry name" value="YhbY-like_sf"/>
</dbReference>
<dbReference type="InterPro" id="IPR001890">
    <property type="entry name" value="RNA-binding_CRM"/>
</dbReference>
<reference evidence="4" key="1">
    <citation type="journal article" date="2021" name="PeerJ">
        <title>Extensive microbial diversity within the chicken gut microbiome revealed by metagenomics and culture.</title>
        <authorList>
            <person name="Gilroy R."/>
            <person name="Ravi A."/>
            <person name="Getino M."/>
            <person name="Pursley I."/>
            <person name="Horton D.L."/>
            <person name="Alikhan N.F."/>
            <person name="Baker D."/>
            <person name="Gharbi K."/>
            <person name="Hall N."/>
            <person name="Watson M."/>
            <person name="Adriaenssens E.M."/>
            <person name="Foster-Nyarko E."/>
            <person name="Jarju S."/>
            <person name="Secka A."/>
            <person name="Antonio M."/>
            <person name="Oren A."/>
            <person name="Chaudhuri R.R."/>
            <person name="La Ragione R."/>
            <person name="Hildebrand F."/>
            <person name="Pallen M.J."/>
        </authorList>
    </citation>
    <scope>NUCLEOTIDE SEQUENCE</scope>
    <source>
        <strain evidence="4">Gambia11-129</strain>
    </source>
</reference>
<dbReference type="PANTHER" id="PTHR40065:SF3">
    <property type="entry name" value="RNA-BINDING PROTEIN YHBY"/>
    <property type="match status" value="1"/>
</dbReference>
<sequence>MELKSYQRAFLRSQAQLLDPVVYVGKEGLTEGVVNALDEALFHHELVKVRFHSHKDDTSALSRELEKKTASTLVTTVGFTAVFFRQDPKDPERIYKI</sequence>
<dbReference type="Pfam" id="PF01985">
    <property type="entry name" value="CRS1_YhbY"/>
    <property type="match status" value="1"/>
</dbReference>
<organism evidence="4 5">
    <name type="scientific">Candidatus Ornithospirochaeta avicola</name>
    <dbReference type="NCBI Taxonomy" id="2840896"/>
    <lineage>
        <taxon>Bacteria</taxon>
        <taxon>Pseudomonadati</taxon>
        <taxon>Spirochaetota</taxon>
        <taxon>Spirochaetia</taxon>
        <taxon>Spirochaetales</taxon>
        <taxon>Spirochaetaceae</taxon>
        <taxon>Spirochaetaceae incertae sedis</taxon>
        <taxon>Candidatus Ornithospirochaeta</taxon>
    </lineage>
</organism>
<dbReference type="GO" id="GO:0003723">
    <property type="term" value="F:RNA binding"/>
    <property type="evidence" value="ECO:0007669"/>
    <property type="project" value="UniProtKB-UniRule"/>
</dbReference>
<evidence type="ECO:0000256" key="1">
    <source>
        <dbReference type="ARBA" id="ARBA00022884"/>
    </source>
</evidence>
<comment type="caution">
    <text evidence="4">The sequence shown here is derived from an EMBL/GenBank/DDBJ whole genome shotgun (WGS) entry which is preliminary data.</text>
</comment>
<dbReference type="PROSITE" id="PS51295">
    <property type="entry name" value="CRM"/>
    <property type="match status" value="1"/>
</dbReference>
<dbReference type="AlphaFoldDB" id="A0A9D1TNS7"/>
<dbReference type="SUPFAM" id="SSF75471">
    <property type="entry name" value="YhbY-like"/>
    <property type="match status" value="1"/>
</dbReference>
<evidence type="ECO:0000259" key="3">
    <source>
        <dbReference type="PROSITE" id="PS51295"/>
    </source>
</evidence>
<protein>
    <submittedName>
        <fullName evidence="4">YhbY family RNA-binding protein</fullName>
    </submittedName>
</protein>
<feature type="domain" description="CRM" evidence="3">
    <location>
        <begin position="1"/>
        <end position="96"/>
    </location>
</feature>
<gene>
    <name evidence="4" type="ORF">IAB12_05960</name>
</gene>
<proteinExistence type="predicted"/>